<organism evidence="6 11">
    <name type="scientific">Escherichia coli</name>
    <dbReference type="NCBI Taxonomy" id="562"/>
    <lineage>
        <taxon>Bacteria</taxon>
        <taxon>Pseudomonadati</taxon>
        <taxon>Pseudomonadota</taxon>
        <taxon>Gammaproteobacteria</taxon>
        <taxon>Enterobacterales</taxon>
        <taxon>Enterobacteriaceae</taxon>
        <taxon>Escherichia</taxon>
    </lineage>
</organism>
<dbReference type="EMBL" id="DABCJL010000027">
    <property type="protein sequence ID" value="HAH7771780.1"/>
    <property type="molecule type" value="Genomic_DNA"/>
</dbReference>
<evidence type="ECO:0000313" key="11">
    <source>
        <dbReference type="Proteomes" id="UP000253687"/>
    </source>
</evidence>
<evidence type="ECO:0000313" key="12">
    <source>
        <dbReference type="Proteomes" id="UP000288730"/>
    </source>
</evidence>
<reference evidence="8 13" key="6">
    <citation type="submission" date="2018-12" db="EMBL/GenBank/DDBJ databases">
        <title>Food and Water Safety Consortium.</title>
        <authorList>
            <person name="Tyson S."/>
            <person name="Peterson C.-L."/>
            <person name="Olson A."/>
            <person name="Tyler S."/>
            <person name="Cabral J."/>
            <person name="Lynch T."/>
            <person name="Knox N."/>
            <person name="Van Domselaar G."/>
            <person name="Graham M."/>
        </authorList>
    </citation>
    <scope>NUCLEOTIDE SEQUENCE [LARGE SCALE GENOMIC DNA]</scope>
    <source>
        <strain evidence="8 13">FWSEC0384</strain>
        <plasmid evidence="8">unnamed2</plasmid>
    </source>
</reference>
<dbReference type="Proteomes" id="UP000288730">
    <property type="component" value="Unassembled WGS sequence"/>
</dbReference>
<keyword evidence="8" id="KW-0614">Plasmid</keyword>
<dbReference type="EMBL" id="PPHQ01000029">
    <property type="protein sequence ID" value="PNY65278.1"/>
    <property type="molecule type" value="Genomic_DNA"/>
</dbReference>
<evidence type="ECO:0000313" key="5">
    <source>
        <dbReference type="EMBL" id="PNY65278.1"/>
    </source>
</evidence>
<comment type="caution">
    <text evidence="6">The sequence shown here is derived from an EMBL/GenBank/DDBJ whole genome shotgun (WGS) entry which is preliminary data.</text>
</comment>
<dbReference type="Proteomes" id="UP000382540">
    <property type="component" value="Unassembled WGS sequence"/>
</dbReference>
<reference evidence="4 9" key="1">
    <citation type="submission" date="2017-05" db="EMBL/GenBank/DDBJ databases">
        <title>Sequencing of Escherichia coli that cause persistent and transient Mastitis.</title>
        <authorList>
            <person name="Thacker T.C."/>
            <person name="Lippolis J.D."/>
            <person name="Brunelle B.W."/>
            <person name="Casey T.A."/>
            <person name="Reinhardt T.A."/>
            <person name="Sacco R.E."/>
            <person name="Holman D.B."/>
        </authorList>
    </citation>
    <scope>NUCLEOTIDE SEQUENCE [LARGE SCALE GENOMIC DNA]</scope>
    <source>
        <strain evidence="4 9">ECA-B</strain>
    </source>
</reference>
<accession>A0A2A2XHN7</accession>
<dbReference type="EMBL" id="SCJN01000268">
    <property type="protein sequence ID" value="RXD10082.1"/>
    <property type="molecule type" value="Genomic_DNA"/>
</dbReference>
<proteinExistence type="predicted"/>
<gene>
    <name evidence="5" type="ORF">C2M16_24370</name>
    <name evidence="8" type="ORF">C9160_28080</name>
    <name evidence="4" type="ORF">CCS08_24940</name>
    <name evidence="2" type="ORF">D9J61_22755</name>
    <name evidence="6" type="ORF">DTL43_26310</name>
    <name evidence="7" type="ORF">EPS76_22695</name>
    <name evidence="3" type="ORF">HIE29_005352</name>
</gene>
<reference evidence="2 14" key="5">
    <citation type="submission" date="2018-10" db="EMBL/GenBank/DDBJ databases">
        <authorList>
            <consortium name="NARMS: The National Antimicrobial Resistance Monitoring System"/>
        </authorList>
    </citation>
    <scope>NUCLEOTIDE SEQUENCE [LARGE SCALE GENOMIC DNA]</scope>
    <source>
        <strain evidence="2 14">CVM N17EC1330</strain>
    </source>
</reference>
<feature type="region of interest" description="Disordered" evidence="1">
    <location>
        <begin position="37"/>
        <end position="62"/>
    </location>
</feature>
<reference evidence="5 10" key="3">
    <citation type="submission" date="2018-01" db="EMBL/GenBank/DDBJ databases">
        <title>Draft Genomic Sequencing Of Potential Extraintestinal Pathogenic Escherichia coli B8S18 Isolated From Retail Chicken Skin.</title>
        <authorList>
            <person name="Xu A."/>
            <person name="Tilman S."/>
            <person name="Wisser-Parker K."/>
            <person name="Sheen S."/>
            <person name="Sommers C."/>
        </authorList>
    </citation>
    <scope>NUCLEOTIDE SEQUENCE [LARGE SCALE GENOMIC DNA]</scope>
    <source>
        <strain evidence="5 10">B8S18Com</strain>
    </source>
</reference>
<name>A0A0E1LI24_ECOLX</name>
<dbReference type="Proteomes" id="UP000236598">
    <property type="component" value="Unassembled WGS sequence"/>
</dbReference>
<evidence type="ECO:0000313" key="2">
    <source>
        <dbReference type="EMBL" id="EAC1534811.1"/>
    </source>
</evidence>
<evidence type="ECO:0000313" key="7">
    <source>
        <dbReference type="EMBL" id="RXD10082.1"/>
    </source>
</evidence>
<dbReference type="EMBL" id="QOGZ01000075">
    <property type="protein sequence ID" value="RDA30893.1"/>
    <property type="molecule type" value="Genomic_DNA"/>
</dbReference>
<protein>
    <submittedName>
        <fullName evidence="6">Uncharacterized protein</fullName>
    </submittedName>
</protein>
<accession>A0A0E1LI24</accession>
<geneLocation type="plasmid" evidence="8">
    <name>unnamed2</name>
</geneLocation>
<evidence type="ECO:0000313" key="14">
    <source>
        <dbReference type="Proteomes" id="UP000382540"/>
    </source>
</evidence>
<dbReference type="EMBL" id="NHTF01000072">
    <property type="protein sequence ID" value="OWW51431.1"/>
    <property type="molecule type" value="Genomic_DNA"/>
</dbReference>
<evidence type="ECO:0000313" key="10">
    <source>
        <dbReference type="Proteomes" id="UP000236598"/>
    </source>
</evidence>
<reference evidence="3" key="2">
    <citation type="journal article" date="2018" name="Genome Biol.">
        <title>SKESA: strategic k-mer extension for scrupulous assemblies.</title>
        <authorList>
            <person name="Souvorov A."/>
            <person name="Agarwala R."/>
            <person name="Lipman D.J."/>
        </authorList>
    </citation>
    <scope>NUCLEOTIDE SEQUENCE [LARGE SCALE GENOMIC DNA]</scope>
    <source>
        <strain evidence="3">C0382</strain>
    </source>
</reference>
<dbReference type="EMBL" id="AAAGZE010000089">
    <property type="protein sequence ID" value="EAC1534811.1"/>
    <property type="molecule type" value="Genomic_DNA"/>
</dbReference>
<evidence type="ECO:0000313" key="8">
    <source>
        <dbReference type="EMBL" id="TJH14157.1"/>
    </source>
</evidence>
<evidence type="ECO:0000313" key="13">
    <source>
        <dbReference type="Proteomes" id="UP000306700"/>
    </source>
</evidence>
<evidence type="ECO:0000256" key="1">
    <source>
        <dbReference type="SAM" id="MobiDB-lite"/>
    </source>
</evidence>
<evidence type="ECO:0000313" key="3">
    <source>
        <dbReference type="EMBL" id="HAH7771780.1"/>
    </source>
</evidence>
<dbReference type="Proteomes" id="UP000843571">
    <property type="component" value="Unassembled WGS sequence"/>
</dbReference>
<evidence type="ECO:0000313" key="6">
    <source>
        <dbReference type="EMBL" id="RDA30893.1"/>
    </source>
</evidence>
<dbReference type="Proteomes" id="UP000306700">
    <property type="component" value="Unassembled WGS sequence"/>
</dbReference>
<reference evidence="3" key="8">
    <citation type="submission" date="2020-01" db="EMBL/GenBank/DDBJ databases">
        <authorList>
            <consortium name="NCBI Pathogen Detection Project"/>
        </authorList>
    </citation>
    <scope>NUCLEOTIDE SEQUENCE</scope>
    <source>
        <strain evidence="3">C0382</strain>
    </source>
</reference>
<sequence length="62" mass="7073">MCALSFGYCNQSQRRFLRNANNFNDIIYKGNRGKIRVSQNPEPLRGAKSQTASITEQHVKKS</sequence>
<dbReference type="Proteomes" id="UP000253687">
    <property type="component" value="Unassembled WGS sequence"/>
</dbReference>
<reference evidence="6 11" key="4">
    <citation type="submission" date="2018-07" db="EMBL/GenBank/DDBJ databases">
        <title>Whole Genome Sequence Analysis of Avian Pathogenic E. coli - An Australian Perspective.</title>
        <authorList>
            <person name="Cummins M.L."/>
            <person name="Reid C.J."/>
            <person name="Roy Chowdhury P."/>
            <person name="Bushell R."/>
            <person name="Esbert N."/>
            <person name="Tivendale K.A."/>
            <person name="Noormohammadi A.H."/>
            <person name="Islam S."/>
            <person name="Marenda M.S."/>
            <person name="Browning G.F."/>
            <person name="Markham P.F."/>
            <person name="Djordjevic S.P."/>
        </authorList>
    </citation>
    <scope>NUCLEOTIDE SEQUENCE [LARGE SCALE GENOMIC DNA]</scope>
    <source>
        <strain evidence="6 11">AVC211</strain>
    </source>
</reference>
<reference evidence="7 12" key="7">
    <citation type="submission" date="2019-01" db="EMBL/GenBank/DDBJ databases">
        <title>Genomic analysis of febrile catheter-associated UTI E. coli isolates.</title>
        <authorList>
            <person name="Potter R."/>
            <person name="Zou Z."/>
            <person name="Henderson J."/>
            <person name="Dantas G."/>
        </authorList>
    </citation>
    <scope>NUCLEOTIDE SEQUENCE [LARGE SCALE GENOMIC DNA]</scope>
    <source>
        <strain evidence="7 12">29_CAASB</strain>
    </source>
</reference>
<evidence type="ECO:0000313" key="4">
    <source>
        <dbReference type="EMBL" id="OWW51431.1"/>
    </source>
</evidence>
<evidence type="ECO:0000313" key="9">
    <source>
        <dbReference type="Proteomes" id="UP000197270"/>
    </source>
</evidence>
<dbReference type="EMBL" id="RRNI01000159">
    <property type="protein sequence ID" value="TJH14157.1"/>
    <property type="molecule type" value="Genomic_DNA"/>
</dbReference>
<dbReference type="Proteomes" id="UP000197270">
    <property type="component" value="Unassembled WGS sequence"/>
</dbReference>
<dbReference type="AlphaFoldDB" id="A0A0E1LI24"/>